<name>A0AAV8X398_9CUCU</name>
<dbReference type="PANTHER" id="PTHR42985:SF21">
    <property type="entry name" value="SODIUM-DEPENDENT MULTIVITAMIN TRANSPORTER-LIKE PROTEIN"/>
    <property type="match status" value="1"/>
</dbReference>
<evidence type="ECO:0000256" key="10">
    <source>
        <dbReference type="ARBA" id="ARBA00023201"/>
    </source>
</evidence>
<accession>A0AAV8X398</accession>
<dbReference type="Proteomes" id="UP001162156">
    <property type="component" value="Unassembled WGS sequence"/>
</dbReference>
<feature type="transmembrane region" description="Helical" evidence="12">
    <location>
        <begin position="270"/>
        <end position="290"/>
    </location>
</feature>
<dbReference type="AlphaFoldDB" id="A0AAV8X398"/>
<evidence type="ECO:0000256" key="8">
    <source>
        <dbReference type="ARBA" id="ARBA00023065"/>
    </source>
</evidence>
<gene>
    <name evidence="13" type="ORF">NQ314_014244</name>
</gene>
<keyword evidence="9 12" id="KW-0472">Membrane</keyword>
<keyword evidence="3" id="KW-0813">Transport</keyword>
<feature type="transmembrane region" description="Helical" evidence="12">
    <location>
        <begin position="92"/>
        <end position="112"/>
    </location>
</feature>
<dbReference type="Pfam" id="PF00474">
    <property type="entry name" value="SSF"/>
    <property type="match status" value="2"/>
</dbReference>
<evidence type="ECO:0000256" key="5">
    <source>
        <dbReference type="ARBA" id="ARBA00022692"/>
    </source>
</evidence>
<evidence type="ECO:0000313" key="14">
    <source>
        <dbReference type="Proteomes" id="UP001162156"/>
    </source>
</evidence>
<dbReference type="InterPro" id="IPR051163">
    <property type="entry name" value="Sodium:Solute_Symporter_SSF"/>
</dbReference>
<feature type="transmembrane region" description="Helical" evidence="12">
    <location>
        <begin position="383"/>
        <end position="404"/>
    </location>
</feature>
<keyword evidence="7" id="KW-0915">Sodium</keyword>
<organism evidence="13 14">
    <name type="scientific">Rhamnusium bicolor</name>
    <dbReference type="NCBI Taxonomy" id="1586634"/>
    <lineage>
        <taxon>Eukaryota</taxon>
        <taxon>Metazoa</taxon>
        <taxon>Ecdysozoa</taxon>
        <taxon>Arthropoda</taxon>
        <taxon>Hexapoda</taxon>
        <taxon>Insecta</taxon>
        <taxon>Pterygota</taxon>
        <taxon>Neoptera</taxon>
        <taxon>Endopterygota</taxon>
        <taxon>Coleoptera</taxon>
        <taxon>Polyphaga</taxon>
        <taxon>Cucujiformia</taxon>
        <taxon>Chrysomeloidea</taxon>
        <taxon>Cerambycidae</taxon>
        <taxon>Lepturinae</taxon>
        <taxon>Rhagiini</taxon>
        <taxon>Rhamnusium</taxon>
    </lineage>
</organism>
<reference evidence="13" key="1">
    <citation type="journal article" date="2023" name="Insect Mol. Biol.">
        <title>Genome sequencing provides insights into the evolution of gene families encoding plant cell wall-degrading enzymes in longhorned beetles.</title>
        <authorList>
            <person name="Shin N.R."/>
            <person name="Okamura Y."/>
            <person name="Kirsch R."/>
            <person name="Pauchet Y."/>
        </authorList>
    </citation>
    <scope>NUCLEOTIDE SEQUENCE</scope>
    <source>
        <strain evidence="13">RBIC_L_NR</strain>
    </source>
</reference>
<comment type="similarity">
    <text evidence="2 11">Belongs to the sodium:solute symporter (SSF) (TC 2.A.21) family.</text>
</comment>
<proteinExistence type="inferred from homology"/>
<sequence>MAFNPKNNKNRKTKSKWKISMDNVTRSSLLDITSALTTNADNIEKVYFSWYDYILFSTMLAISGVIGIYFGCFGKKQDTTKEYLMGGKRMRVIPVAISLVASHTSGITLLALPADVYVFGAAYWLGAISMIILAIITVYVYLPVFFNLHLTSTYEYLGRRFDERTRKCASFLFALALFVYLPIVIYIPALAFSADTLQFSVTVAAMTTIFFLGLKATGGIGNVWQTSLNSTRLDIFDTLSGNLNCLAGTIYEDFLKGRLEKKGRHRNAGYILKLLVVITGVISTLMVYVVENLGGLLSLSIGLGSVAHGPLLGMFTLGVLFPRANAKGAFYGAVISMFGMGTIITTTNYYKSRKILKYPTKPVSIDGRSASGSEVFSLFKISFYWYTLIGTTIGMTVGLIISYLTEENDPPVSMELLSPIIYPFLPKKNKNVELKYCTVEEALRKASAVECLDKDSTEDYLRKASYASDVIDD</sequence>
<dbReference type="PANTHER" id="PTHR42985">
    <property type="entry name" value="SODIUM-COUPLED MONOCARBOXYLATE TRANSPORTER"/>
    <property type="match status" value="1"/>
</dbReference>
<dbReference type="GO" id="GO:0005886">
    <property type="term" value="C:plasma membrane"/>
    <property type="evidence" value="ECO:0007669"/>
    <property type="project" value="UniProtKB-SubCell"/>
</dbReference>
<evidence type="ECO:0008006" key="15">
    <source>
        <dbReference type="Google" id="ProtNLM"/>
    </source>
</evidence>
<dbReference type="Gene3D" id="1.20.1730.10">
    <property type="entry name" value="Sodium/glucose cotransporter"/>
    <property type="match status" value="2"/>
</dbReference>
<protein>
    <recommendedName>
        <fullName evidence="15">Sodium-coupled monocarboxylate transporter 1</fullName>
    </recommendedName>
</protein>
<evidence type="ECO:0000256" key="7">
    <source>
        <dbReference type="ARBA" id="ARBA00023053"/>
    </source>
</evidence>
<feature type="transmembrane region" description="Helical" evidence="12">
    <location>
        <begin position="124"/>
        <end position="148"/>
    </location>
</feature>
<evidence type="ECO:0000313" key="13">
    <source>
        <dbReference type="EMBL" id="KAJ8933052.1"/>
    </source>
</evidence>
<keyword evidence="5 12" id="KW-0812">Transmembrane</keyword>
<evidence type="ECO:0000256" key="4">
    <source>
        <dbReference type="ARBA" id="ARBA00022475"/>
    </source>
</evidence>
<comment type="caution">
    <text evidence="13">The sequence shown here is derived from an EMBL/GenBank/DDBJ whole genome shotgun (WGS) entry which is preliminary data.</text>
</comment>
<keyword evidence="8" id="KW-0406">Ion transport</keyword>
<dbReference type="EMBL" id="JANEYF010003933">
    <property type="protein sequence ID" value="KAJ8933052.1"/>
    <property type="molecule type" value="Genomic_DNA"/>
</dbReference>
<feature type="transmembrane region" description="Helical" evidence="12">
    <location>
        <begin position="169"/>
        <end position="191"/>
    </location>
</feature>
<dbReference type="GO" id="GO:0015293">
    <property type="term" value="F:symporter activity"/>
    <property type="evidence" value="ECO:0007669"/>
    <property type="project" value="TreeGrafter"/>
</dbReference>
<comment type="subcellular location">
    <subcellularLocation>
        <location evidence="1">Cell membrane</location>
        <topology evidence="1">Multi-pass membrane protein</topology>
    </subcellularLocation>
</comment>
<evidence type="ECO:0000256" key="6">
    <source>
        <dbReference type="ARBA" id="ARBA00022989"/>
    </source>
</evidence>
<feature type="transmembrane region" description="Helical" evidence="12">
    <location>
        <begin position="50"/>
        <end position="71"/>
    </location>
</feature>
<evidence type="ECO:0000256" key="11">
    <source>
        <dbReference type="RuleBase" id="RU362091"/>
    </source>
</evidence>
<feature type="transmembrane region" description="Helical" evidence="12">
    <location>
        <begin position="296"/>
        <end position="321"/>
    </location>
</feature>
<evidence type="ECO:0000256" key="3">
    <source>
        <dbReference type="ARBA" id="ARBA00022448"/>
    </source>
</evidence>
<keyword evidence="14" id="KW-1185">Reference proteome</keyword>
<evidence type="ECO:0000256" key="2">
    <source>
        <dbReference type="ARBA" id="ARBA00006434"/>
    </source>
</evidence>
<feature type="transmembrane region" description="Helical" evidence="12">
    <location>
        <begin position="328"/>
        <end position="350"/>
    </location>
</feature>
<evidence type="ECO:0000256" key="1">
    <source>
        <dbReference type="ARBA" id="ARBA00004651"/>
    </source>
</evidence>
<evidence type="ECO:0000256" key="12">
    <source>
        <dbReference type="SAM" id="Phobius"/>
    </source>
</evidence>
<dbReference type="InterPro" id="IPR038377">
    <property type="entry name" value="Na/Glc_symporter_sf"/>
</dbReference>
<dbReference type="InterPro" id="IPR001734">
    <property type="entry name" value="Na/solute_symporter"/>
</dbReference>
<feature type="transmembrane region" description="Helical" evidence="12">
    <location>
        <begin position="197"/>
        <end position="214"/>
    </location>
</feature>
<keyword evidence="10" id="KW-0739">Sodium transport</keyword>
<dbReference type="GO" id="GO:0006814">
    <property type="term" value="P:sodium ion transport"/>
    <property type="evidence" value="ECO:0007669"/>
    <property type="project" value="UniProtKB-KW"/>
</dbReference>
<keyword evidence="6 12" id="KW-1133">Transmembrane helix</keyword>
<evidence type="ECO:0000256" key="9">
    <source>
        <dbReference type="ARBA" id="ARBA00023136"/>
    </source>
</evidence>
<keyword evidence="4" id="KW-1003">Cell membrane</keyword>
<dbReference type="PROSITE" id="PS50283">
    <property type="entry name" value="NA_SOLUT_SYMP_3"/>
    <property type="match status" value="2"/>
</dbReference>